<dbReference type="EMBL" id="BGPR01014433">
    <property type="protein sequence ID" value="GBN65188.1"/>
    <property type="molecule type" value="Genomic_DNA"/>
</dbReference>
<reference evidence="1 2" key="1">
    <citation type="journal article" date="2019" name="Sci. Rep.">
        <title>Orb-weaving spider Araneus ventricosus genome elucidates the spidroin gene catalogue.</title>
        <authorList>
            <person name="Kono N."/>
            <person name="Nakamura H."/>
            <person name="Ohtoshi R."/>
            <person name="Moran D.A.P."/>
            <person name="Shinohara A."/>
            <person name="Yoshida Y."/>
            <person name="Fujiwara M."/>
            <person name="Mori M."/>
            <person name="Tomita M."/>
            <person name="Arakawa K."/>
        </authorList>
    </citation>
    <scope>NUCLEOTIDE SEQUENCE [LARGE SCALE GENOMIC DNA]</scope>
</reference>
<protein>
    <submittedName>
        <fullName evidence="1">Uncharacterized protein</fullName>
    </submittedName>
</protein>
<name>A0A4Y2QPJ0_ARAVE</name>
<comment type="caution">
    <text evidence="1">The sequence shown here is derived from an EMBL/GenBank/DDBJ whole genome shotgun (WGS) entry which is preliminary data.</text>
</comment>
<gene>
    <name evidence="1" type="ORF">AVEN_8423_1</name>
</gene>
<organism evidence="1 2">
    <name type="scientific">Araneus ventricosus</name>
    <name type="common">Orbweaver spider</name>
    <name type="synonym">Epeira ventricosa</name>
    <dbReference type="NCBI Taxonomy" id="182803"/>
    <lineage>
        <taxon>Eukaryota</taxon>
        <taxon>Metazoa</taxon>
        <taxon>Ecdysozoa</taxon>
        <taxon>Arthropoda</taxon>
        <taxon>Chelicerata</taxon>
        <taxon>Arachnida</taxon>
        <taxon>Araneae</taxon>
        <taxon>Araneomorphae</taxon>
        <taxon>Entelegynae</taxon>
        <taxon>Araneoidea</taxon>
        <taxon>Araneidae</taxon>
        <taxon>Araneus</taxon>
    </lineage>
</organism>
<dbReference type="Proteomes" id="UP000499080">
    <property type="component" value="Unassembled WGS sequence"/>
</dbReference>
<dbReference type="OrthoDB" id="6275838at2759"/>
<dbReference type="AlphaFoldDB" id="A0A4Y2QPJ0"/>
<sequence>MLIRVEFIADSVSLDLLSLAKSQSKLLRYHGDVQFFCQEMEAADPITFTTRESFLVSSSHFLCLSTKLTLAIFSAKR</sequence>
<proteinExistence type="predicted"/>
<accession>A0A4Y2QPJ0</accession>
<keyword evidence="2" id="KW-1185">Reference proteome</keyword>
<evidence type="ECO:0000313" key="2">
    <source>
        <dbReference type="Proteomes" id="UP000499080"/>
    </source>
</evidence>
<evidence type="ECO:0000313" key="1">
    <source>
        <dbReference type="EMBL" id="GBN65188.1"/>
    </source>
</evidence>